<comment type="caution">
    <text evidence="2">The sequence shown here is derived from an EMBL/GenBank/DDBJ whole genome shotgun (WGS) entry which is preliminary data.</text>
</comment>
<evidence type="ECO:0000256" key="1">
    <source>
        <dbReference type="SAM" id="Phobius"/>
    </source>
</evidence>
<accession>A0AAU9J2L6</accession>
<feature type="transmembrane region" description="Helical" evidence="1">
    <location>
        <begin position="204"/>
        <end position="223"/>
    </location>
</feature>
<evidence type="ECO:0000313" key="2">
    <source>
        <dbReference type="EMBL" id="CAG9319556.1"/>
    </source>
</evidence>
<keyword evidence="1" id="KW-0812">Transmembrane</keyword>
<gene>
    <name evidence="2" type="ORF">BSTOLATCC_MIC24107</name>
</gene>
<organism evidence="2 3">
    <name type="scientific">Blepharisma stoltei</name>
    <dbReference type="NCBI Taxonomy" id="1481888"/>
    <lineage>
        <taxon>Eukaryota</taxon>
        <taxon>Sar</taxon>
        <taxon>Alveolata</taxon>
        <taxon>Ciliophora</taxon>
        <taxon>Postciliodesmatophora</taxon>
        <taxon>Heterotrichea</taxon>
        <taxon>Heterotrichida</taxon>
        <taxon>Blepharismidae</taxon>
        <taxon>Blepharisma</taxon>
    </lineage>
</organism>
<proteinExistence type="predicted"/>
<name>A0AAU9J2L6_9CILI</name>
<evidence type="ECO:0008006" key="4">
    <source>
        <dbReference type="Google" id="ProtNLM"/>
    </source>
</evidence>
<evidence type="ECO:0000313" key="3">
    <source>
        <dbReference type="Proteomes" id="UP001162131"/>
    </source>
</evidence>
<keyword evidence="1" id="KW-1133">Transmembrane helix</keyword>
<dbReference type="EMBL" id="CAJZBQ010000023">
    <property type="protein sequence ID" value="CAG9319556.1"/>
    <property type="molecule type" value="Genomic_DNA"/>
</dbReference>
<protein>
    <recommendedName>
        <fullName evidence="4">ATP synthase F0 subunit 8</fullName>
    </recommendedName>
</protein>
<dbReference type="AlphaFoldDB" id="A0AAU9J2L6"/>
<reference evidence="2" key="1">
    <citation type="submission" date="2021-09" db="EMBL/GenBank/DDBJ databases">
        <authorList>
            <consortium name="AG Swart"/>
            <person name="Singh M."/>
            <person name="Singh A."/>
            <person name="Seah K."/>
            <person name="Emmerich C."/>
        </authorList>
    </citation>
    <scope>NUCLEOTIDE SEQUENCE</scope>
    <source>
        <strain evidence="2">ATCC30299</strain>
    </source>
</reference>
<sequence length="313" mass="38170">MTTRYKLYGKLLDHYIEPSLNTNLPAISNTATSLIKYHQKTESDLINYDFNSFLNPYEEKKFLIPTSEEVYEQLSYSPVELPPEYPNMRSFRGLINDKKALIKDEDIKKHLPVTFTTLENWWEYEDFVKFPPYMDHYRMRMREWHRYVLQSKVEIQLYDPLWSVNPKDPNYDYYMFYFSTALKKYKQWEIQIPTHVLYERSRKFIYIMFLIMLAGFHAYDYTWKRTRYSRVLINMDWWLRDWKAFYKFTSVNSPLGYLGSHIDLRFFTRPIFTFIYGPGYVQMMDKQINRLRAASIDDLEKMVDEEAKNFPLL</sequence>
<keyword evidence="3" id="KW-1185">Reference proteome</keyword>
<keyword evidence="1" id="KW-0472">Membrane</keyword>
<dbReference type="Proteomes" id="UP001162131">
    <property type="component" value="Unassembled WGS sequence"/>
</dbReference>